<dbReference type="RefSeq" id="WP_045048788.1">
    <property type="nucleotide sequence ID" value="NZ_CP114058.1"/>
</dbReference>
<accession>A0ABY7HNE4</accession>
<name>A0ABY7HNE4_9GAMM</name>
<dbReference type="InterPro" id="IPR025968">
    <property type="entry name" value="YwqJ_deaminase"/>
</dbReference>
<sequence>MKRVGSSELDAKSSPEPGANSNTDSLTSALVDHYSSKTSDAASGRGLLGAGENANPKSGASLEWLELAIHHNTKNLIDIIHKLNPPIQNFYQTFKTSTQGILAEAENNETALKGLKNEKMRAKAAQNMRFTSRKLKNYAAHAGAVVDDEGESSAGKEGFVNLPGSLTVKGLFSGVKLVSEAIKDDLAEYSPEKLGKAKRWNPQMSLGYYKVTDMEKFIEGIKTAYLQTETQIGLHPYIEKRIRQYVKNMNFILPKMAGIAGLHAEVQALNYIVSQPYDENATLSGRVAKTYIYTQRLVGKIKGDFEACNNCSGILNGLENIMTGRVDDHVMLNRRKSF</sequence>
<protein>
    <submittedName>
        <fullName evidence="2">YwqJ-related putative deaminase</fullName>
    </submittedName>
</protein>
<proteinExistence type="predicted"/>
<dbReference type="Proteomes" id="UP001164712">
    <property type="component" value="Chromosome"/>
</dbReference>
<feature type="region of interest" description="Disordered" evidence="1">
    <location>
        <begin position="1"/>
        <end position="27"/>
    </location>
</feature>
<gene>
    <name evidence="2" type="ORF">O1V66_17875</name>
</gene>
<keyword evidence="3" id="KW-1185">Reference proteome</keyword>
<evidence type="ECO:0000256" key="1">
    <source>
        <dbReference type="SAM" id="MobiDB-lite"/>
    </source>
</evidence>
<dbReference type="Pfam" id="PF14431">
    <property type="entry name" value="YwqJ-deaminase"/>
    <property type="match status" value="1"/>
</dbReference>
<evidence type="ECO:0000313" key="2">
    <source>
        <dbReference type="EMBL" id="WAT00700.1"/>
    </source>
</evidence>
<organism evidence="2 3">
    <name type="scientific">Rouxiella chamberiensis</name>
    <dbReference type="NCBI Taxonomy" id="1513468"/>
    <lineage>
        <taxon>Bacteria</taxon>
        <taxon>Pseudomonadati</taxon>
        <taxon>Pseudomonadota</taxon>
        <taxon>Gammaproteobacteria</taxon>
        <taxon>Enterobacterales</taxon>
        <taxon>Yersiniaceae</taxon>
        <taxon>Rouxiella</taxon>
    </lineage>
</organism>
<reference evidence="2" key="1">
    <citation type="submission" date="2022-12" db="EMBL/GenBank/DDBJ databases">
        <title>Complete genome sequence of an Australian strain of Rouxiella badensis DAR84756 and resolution of the R. badensis DSM100043 and R. chamberiensis DSM28324 genomes.</title>
        <authorList>
            <person name="Paul S."/>
            <person name="Anderson P.J."/>
            <person name="Maynard G."/>
            <person name="Dyall-Smith M."/>
            <person name="Kudinha T."/>
        </authorList>
    </citation>
    <scope>NUCLEOTIDE SEQUENCE</scope>
    <source>
        <strain evidence="2">DSM 28324</strain>
    </source>
</reference>
<dbReference type="EMBL" id="CP114058">
    <property type="protein sequence ID" value="WAT00700.1"/>
    <property type="molecule type" value="Genomic_DNA"/>
</dbReference>
<evidence type="ECO:0000313" key="3">
    <source>
        <dbReference type="Proteomes" id="UP001164712"/>
    </source>
</evidence>